<dbReference type="InterPro" id="IPR050130">
    <property type="entry name" value="ClpA_ClpB"/>
</dbReference>
<feature type="domain" description="ATPase AAA-type core" evidence="3">
    <location>
        <begin position="11"/>
        <end position="157"/>
    </location>
</feature>
<evidence type="ECO:0000313" key="4">
    <source>
        <dbReference type="EMBL" id="ABG51783.1"/>
    </source>
</evidence>
<dbReference type="STRING" id="203124.Tery_2586"/>
<dbReference type="eggNOG" id="COG0542">
    <property type="taxonomic scope" value="Bacteria"/>
</dbReference>
<dbReference type="CDD" id="cd19499">
    <property type="entry name" value="RecA-like_ClpB_Hsp104-like"/>
    <property type="match status" value="1"/>
</dbReference>
<dbReference type="EMBL" id="CP000393">
    <property type="protein sequence ID" value="ABG51783.1"/>
    <property type="molecule type" value="Genomic_DNA"/>
</dbReference>
<dbReference type="InterPro" id="IPR003959">
    <property type="entry name" value="ATPase_AAA_core"/>
</dbReference>
<dbReference type="InterPro" id="IPR027417">
    <property type="entry name" value="P-loop_NTPase"/>
</dbReference>
<dbReference type="PANTHER" id="PTHR11638">
    <property type="entry name" value="ATP-DEPENDENT CLP PROTEASE"/>
    <property type="match status" value="1"/>
</dbReference>
<dbReference type="PRINTS" id="PR00300">
    <property type="entry name" value="CLPPROTEASEA"/>
</dbReference>
<dbReference type="GO" id="GO:0005524">
    <property type="term" value="F:ATP binding"/>
    <property type="evidence" value="ECO:0007669"/>
    <property type="project" value="UniProtKB-KW"/>
</dbReference>
<gene>
    <name evidence="4" type="ordered locus">Tery_2586</name>
</gene>
<evidence type="ECO:0000256" key="1">
    <source>
        <dbReference type="ARBA" id="ARBA00022741"/>
    </source>
</evidence>
<name>Q111P1_TRIEI</name>
<dbReference type="HOGENOM" id="CLU_132696_0_0_3"/>
<dbReference type="GO" id="GO:0005737">
    <property type="term" value="C:cytoplasm"/>
    <property type="evidence" value="ECO:0007669"/>
    <property type="project" value="TreeGrafter"/>
</dbReference>
<dbReference type="AlphaFoldDB" id="Q111P1"/>
<evidence type="ECO:0000259" key="3">
    <source>
        <dbReference type="Pfam" id="PF07724"/>
    </source>
</evidence>
<keyword evidence="1" id="KW-0547">Nucleotide-binding</keyword>
<dbReference type="OrthoDB" id="9803641at2"/>
<keyword evidence="2" id="KW-0067">ATP-binding</keyword>
<dbReference type="KEGG" id="ter:Tery_2586"/>
<accession>Q111P1</accession>
<organism evidence="4">
    <name type="scientific">Trichodesmium erythraeum (strain IMS101)</name>
    <dbReference type="NCBI Taxonomy" id="203124"/>
    <lineage>
        <taxon>Bacteria</taxon>
        <taxon>Bacillati</taxon>
        <taxon>Cyanobacteriota</taxon>
        <taxon>Cyanophyceae</taxon>
        <taxon>Oscillatoriophycideae</taxon>
        <taxon>Oscillatoriales</taxon>
        <taxon>Microcoleaceae</taxon>
        <taxon>Trichodesmium</taxon>
    </lineage>
</organism>
<dbReference type="SUPFAM" id="SSF52540">
    <property type="entry name" value="P-loop containing nucleoside triphosphate hydrolases"/>
    <property type="match status" value="1"/>
</dbReference>
<dbReference type="Pfam" id="PF07724">
    <property type="entry name" value="AAA_2"/>
    <property type="match status" value="1"/>
</dbReference>
<protein>
    <submittedName>
        <fullName evidence="4">ATPase AAA-2</fullName>
    </submittedName>
</protein>
<dbReference type="InterPro" id="IPR001270">
    <property type="entry name" value="ClpA/B"/>
</dbReference>
<reference evidence="4" key="1">
    <citation type="submission" date="2006-06" db="EMBL/GenBank/DDBJ databases">
        <title>Complete sequence of Trichodesmium erythraeum IMS101.</title>
        <authorList>
            <consortium name="US DOE Joint Genome Institute"/>
            <person name="Copeland A."/>
            <person name="Lucas S."/>
            <person name="Lapidus A."/>
            <person name="Barry K."/>
            <person name="Detter J.C."/>
            <person name="Glavina del Rio T."/>
            <person name="Hammon N."/>
            <person name="Israni S."/>
            <person name="Dalin E."/>
            <person name="Tice H."/>
            <person name="Pitluck S."/>
            <person name="Kiss H."/>
            <person name="Munk A.C."/>
            <person name="Brettin T."/>
            <person name="Bruce D."/>
            <person name="Han C."/>
            <person name="Tapia R."/>
            <person name="Gilna P."/>
            <person name="Schmutz J."/>
            <person name="Larimer F."/>
            <person name="Land M."/>
            <person name="Hauser L."/>
            <person name="Kyrpides N."/>
            <person name="Kim E."/>
            <person name="Richardson P."/>
        </authorList>
    </citation>
    <scope>NUCLEOTIDE SEQUENCE [LARGE SCALE GENOMIC DNA]</scope>
    <source>
        <strain evidence="4">IMS101</strain>
    </source>
</reference>
<dbReference type="GO" id="GO:0034605">
    <property type="term" value="P:cellular response to heat"/>
    <property type="evidence" value="ECO:0007669"/>
    <property type="project" value="TreeGrafter"/>
</dbReference>
<dbReference type="Gene3D" id="3.40.50.300">
    <property type="entry name" value="P-loop containing nucleotide triphosphate hydrolases"/>
    <property type="match status" value="1"/>
</dbReference>
<evidence type="ECO:0000256" key="2">
    <source>
        <dbReference type="ARBA" id="ARBA00022840"/>
    </source>
</evidence>
<sequence length="172" mass="19591">MRSFIKLSTKPKRIFFFVRPTGMGKTEVAKALTELVFGDEKAFARFDMSEYKEQHAAEKLTGSPPGFVGYGEGGKLTNRVLENPYSILLFDEIEKSHSTVLDKFLQILEDGRLTDGQGKTAYFNQSIIIFTSNIGASKLLQEKANLQTKDYTEIESFFKYKVRDFFLENSRA</sequence>
<dbReference type="GO" id="GO:0016887">
    <property type="term" value="F:ATP hydrolysis activity"/>
    <property type="evidence" value="ECO:0007669"/>
    <property type="project" value="InterPro"/>
</dbReference>
<proteinExistence type="predicted"/>
<dbReference type="PANTHER" id="PTHR11638:SF18">
    <property type="entry name" value="HEAT SHOCK PROTEIN 104"/>
    <property type="match status" value="1"/>
</dbReference>